<dbReference type="InterPro" id="IPR002559">
    <property type="entry name" value="Transposase_11"/>
</dbReference>
<dbReference type="Proteomes" id="UP000680750">
    <property type="component" value="Chromosome"/>
</dbReference>
<evidence type="ECO:0000313" key="8">
    <source>
        <dbReference type="EMBL" id="BCJ31922.1"/>
    </source>
</evidence>
<accession>A0A810L479</accession>
<evidence type="ECO:0000313" key="7">
    <source>
        <dbReference type="EMBL" id="BCJ31885.1"/>
    </source>
</evidence>
<dbReference type="KEGG" id="aser:Asera_02880"/>
<dbReference type="EMBL" id="AP023354">
    <property type="protein sequence ID" value="BCJ31885.1"/>
    <property type="molecule type" value="Genomic_DNA"/>
</dbReference>
<dbReference type="GO" id="GO:0004803">
    <property type="term" value="F:transposase activity"/>
    <property type="evidence" value="ECO:0007669"/>
    <property type="project" value="InterPro"/>
</dbReference>
<dbReference type="EMBL" id="AP023354">
    <property type="protein sequence ID" value="BCJ31980.1"/>
    <property type="molecule type" value="Genomic_DNA"/>
</dbReference>
<gene>
    <name evidence="3" type="ORF">Asera_02880</name>
    <name evidence="4" type="ORF">Asera_04560</name>
    <name evidence="5" type="ORF">Asera_09970</name>
    <name evidence="6" type="ORF">Asera_35500</name>
    <name evidence="7" type="ORF">Asera_59930</name>
    <name evidence="8" type="ORF">Asera_60300</name>
    <name evidence="9" type="ORF">Asera_60880</name>
    <name evidence="10" type="ORF">Asera_64320</name>
</gene>
<evidence type="ECO:0000259" key="2">
    <source>
        <dbReference type="Pfam" id="PF13613"/>
    </source>
</evidence>
<dbReference type="KEGG" id="aser:Asera_64320"/>
<evidence type="ECO:0000313" key="3">
    <source>
        <dbReference type="EMBL" id="BCJ26180.1"/>
    </source>
</evidence>
<dbReference type="KEGG" id="aser:Asera_35500"/>
<dbReference type="EMBL" id="AP023354">
    <property type="protein sequence ID" value="BCJ32324.1"/>
    <property type="molecule type" value="Genomic_DNA"/>
</dbReference>
<dbReference type="EMBL" id="AP023354">
    <property type="protein sequence ID" value="BCJ29442.1"/>
    <property type="molecule type" value="Genomic_DNA"/>
</dbReference>
<dbReference type="Pfam" id="PF13613">
    <property type="entry name" value="HTH_Tnp_4"/>
    <property type="match status" value="1"/>
</dbReference>
<keyword evidence="11" id="KW-1185">Reference proteome</keyword>
<dbReference type="GO" id="GO:0003677">
    <property type="term" value="F:DNA binding"/>
    <property type="evidence" value="ECO:0007669"/>
    <property type="project" value="InterPro"/>
</dbReference>
<dbReference type="EMBL" id="AP023354">
    <property type="protein sequence ID" value="BCJ31922.1"/>
    <property type="molecule type" value="Genomic_DNA"/>
</dbReference>
<evidence type="ECO:0008006" key="12">
    <source>
        <dbReference type="Google" id="ProtNLM"/>
    </source>
</evidence>
<organism evidence="6 11">
    <name type="scientific">Actinocatenispora sera</name>
    <dbReference type="NCBI Taxonomy" id="390989"/>
    <lineage>
        <taxon>Bacteria</taxon>
        <taxon>Bacillati</taxon>
        <taxon>Actinomycetota</taxon>
        <taxon>Actinomycetes</taxon>
        <taxon>Micromonosporales</taxon>
        <taxon>Micromonosporaceae</taxon>
        <taxon>Actinocatenispora</taxon>
    </lineage>
</organism>
<evidence type="ECO:0000313" key="4">
    <source>
        <dbReference type="EMBL" id="BCJ26348.1"/>
    </source>
</evidence>
<dbReference type="Pfam" id="PF01609">
    <property type="entry name" value="DDE_Tnp_1"/>
    <property type="match status" value="1"/>
</dbReference>
<evidence type="ECO:0000313" key="5">
    <source>
        <dbReference type="EMBL" id="BCJ26889.1"/>
    </source>
</evidence>
<reference evidence="6" key="1">
    <citation type="submission" date="2020-08" db="EMBL/GenBank/DDBJ databases">
        <title>Whole genome shotgun sequence of Actinocatenispora sera NBRC 101916.</title>
        <authorList>
            <person name="Komaki H."/>
            <person name="Tamura T."/>
        </authorList>
    </citation>
    <scope>NUCLEOTIDE SEQUENCE</scope>
    <source>
        <strain evidence="6">NBRC 101916</strain>
    </source>
</reference>
<dbReference type="KEGG" id="aser:Asera_60880"/>
<feature type="domain" description="Transposase IS4-like" evidence="1">
    <location>
        <begin position="102"/>
        <end position="255"/>
    </location>
</feature>
<dbReference type="EMBL" id="AP023354">
    <property type="protein sequence ID" value="BCJ26348.1"/>
    <property type="molecule type" value="Genomic_DNA"/>
</dbReference>
<dbReference type="KEGG" id="aser:Asera_04560"/>
<dbReference type="EMBL" id="AP023354">
    <property type="protein sequence ID" value="BCJ26889.1"/>
    <property type="molecule type" value="Genomic_DNA"/>
</dbReference>
<dbReference type="AlphaFoldDB" id="A0A810L479"/>
<dbReference type="RefSeq" id="WP_212804483.1">
    <property type="nucleotide sequence ID" value="NZ_AP023354.1"/>
</dbReference>
<evidence type="ECO:0000313" key="6">
    <source>
        <dbReference type="EMBL" id="BCJ29442.1"/>
    </source>
</evidence>
<dbReference type="KEGG" id="aser:Asera_09970"/>
<dbReference type="KEGG" id="aser:Asera_60300"/>
<dbReference type="GO" id="GO:0006313">
    <property type="term" value="P:DNA transposition"/>
    <property type="evidence" value="ECO:0007669"/>
    <property type="project" value="InterPro"/>
</dbReference>
<dbReference type="InterPro" id="IPR027805">
    <property type="entry name" value="Transposase_HTH_dom"/>
</dbReference>
<evidence type="ECO:0000313" key="11">
    <source>
        <dbReference type="Proteomes" id="UP000680750"/>
    </source>
</evidence>
<dbReference type="EMBL" id="AP023354">
    <property type="protein sequence ID" value="BCJ26180.1"/>
    <property type="molecule type" value="Genomic_DNA"/>
</dbReference>
<evidence type="ECO:0000313" key="9">
    <source>
        <dbReference type="EMBL" id="BCJ31980.1"/>
    </source>
</evidence>
<proteinExistence type="predicted"/>
<name>A0A810L479_9ACTN</name>
<feature type="domain" description="Transposase Helix-turn-helix" evidence="2">
    <location>
        <begin position="46"/>
        <end position="90"/>
    </location>
</feature>
<protein>
    <recommendedName>
        <fullName evidence="12">DDE superfamily endonuclease</fullName>
    </recommendedName>
</protein>
<evidence type="ECO:0000313" key="10">
    <source>
        <dbReference type="EMBL" id="BCJ32324.1"/>
    </source>
</evidence>
<evidence type="ECO:0000259" key="1">
    <source>
        <dbReference type="Pfam" id="PF01609"/>
    </source>
</evidence>
<dbReference type="KEGG" id="aser:Asera_59930"/>
<sequence length="259" mass="28941">MEQTIRSDQPQWIPVFTGLSARQFGKLVAIVAGRGGQQTGAGRRWGLPLADRVLLVATYYRTNLTLRQIAPLFGVSKSAAGRIVDHLAPHLVLEPQSRRHRPDTVLIVDGTLAPTHDRNMSARSKNYRYSTNLQVAIDANTRLTVAVGDPLPGNRNDCRAYTDSGVDQQCAGAAVMADGGYQGNPEVIMPYRKPREGEPPLPQWKQDLNTVHRRIRARVEHCFAHMKSWKILRDCRRKQRGVWYAAAGIALMRNLTMVV</sequence>